<keyword evidence="4 11" id="KW-0658">Purine biosynthesis</keyword>
<evidence type="ECO:0000256" key="5">
    <source>
        <dbReference type="ARBA" id="ARBA00022801"/>
    </source>
</evidence>
<keyword evidence="3 11" id="KW-0028">Amino-acid biosynthesis</keyword>
<name>A0A1Q9JHP5_9FIRM</name>
<comment type="pathway">
    <text evidence="1 11">One-carbon metabolism; tetrahydrofolate interconversion.</text>
</comment>
<dbReference type="GO" id="GO:0004488">
    <property type="term" value="F:methylenetetrahydrofolate dehydrogenase (NADP+) activity"/>
    <property type="evidence" value="ECO:0007669"/>
    <property type="project" value="UniProtKB-UniRule"/>
</dbReference>
<dbReference type="UniPathway" id="UPA00193"/>
<comment type="caution">
    <text evidence="11">Lacks conserved residue(s) required for the propagation of feature annotation.</text>
</comment>
<feature type="domain" description="Tetrahydrofolate dehydrogenase/cyclohydrolase NAD(P)-binding" evidence="13">
    <location>
        <begin position="140"/>
        <end position="280"/>
    </location>
</feature>
<dbReference type="Gene3D" id="3.40.50.720">
    <property type="entry name" value="NAD(P)-binding Rossmann-like Domain"/>
    <property type="match status" value="1"/>
</dbReference>
<dbReference type="HAMAP" id="MF_01576">
    <property type="entry name" value="THF_DHG_CYH"/>
    <property type="match status" value="1"/>
</dbReference>
<dbReference type="Gene3D" id="3.40.50.10860">
    <property type="entry name" value="Leucine Dehydrogenase, chain A, domain 1"/>
    <property type="match status" value="1"/>
</dbReference>
<dbReference type="GO" id="GO:0005829">
    <property type="term" value="C:cytosol"/>
    <property type="evidence" value="ECO:0007669"/>
    <property type="project" value="TreeGrafter"/>
</dbReference>
<dbReference type="InterPro" id="IPR020630">
    <property type="entry name" value="THF_DH/CycHdrlase_cat_dom"/>
</dbReference>
<dbReference type="Proteomes" id="UP000187404">
    <property type="component" value="Unassembled WGS sequence"/>
</dbReference>
<dbReference type="RefSeq" id="WP_075712713.1">
    <property type="nucleotide sequence ID" value="NZ_MJIE01000001.1"/>
</dbReference>
<keyword evidence="6 11" id="KW-0521">NADP</keyword>
<keyword evidence="10 11" id="KW-0511">Multifunctional enzyme</keyword>
<keyword evidence="2 11" id="KW-0554">One-carbon metabolism</keyword>
<keyword evidence="9 11" id="KW-0486">Methionine biosynthesis</keyword>
<comment type="subunit">
    <text evidence="11">Homodimer.</text>
</comment>
<dbReference type="Pfam" id="PF00763">
    <property type="entry name" value="THF_DHG_CYH"/>
    <property type="match status" value="1"/>
</dbReference>
<evidence type="ECO:0000259" key="13">
    <source>
        <dbReference type="Pfam" id="PF02882"/>
    </source>
</evidence>
<dbReference type="SUPFAM" id="SSF53223">
    <property type="entry name" value="Aminoacid dehydrogenase-like, N-terminal domain"/>
    <property type="match status" value="1"/>
</dbReference>
<keyword evidence="8 11" id="KW-0368">Histidine biosynthesis</keyword>
<dbReference type="FunFam" id="3.40.50.720:FF:000094">
    <property type="entry name" value="Bifunctional protein FolD"/>
    <property type="match status" value="1"/>
</dbReference>
<dbReference type="GO" id="GO:0000105">
    <property type="term" value="P:L-histidine biosynthetic process"/>
    <property type="evidence" value="ECO:0007669"/>
    <property type="project" value="UniProtKB-KW"/>
</dbReference>
<organism evidence="14 15">
    <name type="scientific">Hornefia porci</name>
    <dbReference type="NCBI Taxonomy" id="2652292"/>
    <lineage>
        <taxon>Bacteria</taxon>
        <taxon>Bacillati</taxon>
        <taxon>Bacillota</taxon>
        <taxon>Clostridia</taxon>
        <taxon>Peptostreptococcales</taxon>
        <taxon>Anaerovoracaceae</taxon>
        <taxon>Hornefia</taxon>
    </lineage>
</organism>
<dbReference type="GO" id="GO:0009086">
    <property type="term" value="P:methionine biosynthetic process"/>
    <property type="evidence" value="ECO:0007669"/>
    <property type="project" value="UniProtKB-KW"/>
</dbReference>
<evidence type="ECO:0000313" key="14">
    <source>
        <dbReference type="EMBL" id="OLR55723.1"/>
    </source>
</evidence>
<accession>A0A1Q9JHP5</accession>
<evidence type="ECO:0000256" key="3">
    <source>
        <dbReference type="ARBA" id="ARBA00022605"/>
    </source>
</evidence>
<evidence type="ECO:0000256" key="7">
    <source>
        <dbReference type="ARBA" id="ARBA00023002"/>
    </source>
</evidence>
<comment type="catalytic activity">
    <reaction evidence="11">
        <text>(6R)-5,10-methenyltetrahydrofolate + H2O = (6R)-10-formyltetrahydrofolate + H(+)</text>
        <dbReference type="Rhea" id="RHEA:23700"/>
        <dbReference type="ChEBI" id="CHEBI:15377"/>
        <dbReference type="ChEBI" id="CHEBI:15378"/>
        <dbReference type="ChEBI" id="CHEBI:57455"/>
        <dbReference type="ChEBI" id="CHEBI:195366"/>
        <dbReference type="EC" id="3.5.4.9"/>
    </reaction>
</comment>
<evidence type="ECO:0000256" key="9">
    <source>
        <dbReference type="ARBA" id="ARBA00023167"/>
    </source>
</evidence>
<dbReference type="EMBL" id="MJIE01000001">
    <property type="protein sequence ID" value="OLR55723.1"/>
    <property type="molecule type" value="Genomic_DNA"/>
</dbReference>
<comment type="caution">
    <text evidence="14">The sequence shown here is derived from an EMBL/GenBank/DDBJ whole genome shotgun (WGS) entry which is preliminary data.</text>
</comment>
<dbReference type="Pfam" id="PF02882">
    <property type="entry name" value="THF_DHG_CYH_C"/>
    <property type="match status" value="1"/>
</dbReference>
<dbReference type="InterPro" id="IPR020631">
    <property type="entry name" value="THF_DH/CycHdrlase_NAD-bd_dom"/>
</dbReference>
<evidence type="ECO:0000256" key="8">
    <source>
        <dbReference type="ARBA" id="ARBA00023102"/>
    </source>
</evidence>
<comment type="function">
    <text evidence="11">Catalyzes the oxidation of 5,10-methylenetetrahydrofolate to 5,10-methenyltetrahydrofolate and then the hydrolysis of 5,10-methenyltetrahydrofolate to 10-formyltetrahydrofolate.</text>
</comment>
<reference evidence="14 15" key="1">
    <citation type="journal article" date="2016" name="Appl. Environ. Microbiol.">
        <title>Function and Phylogeny of Bacterial Butyryl Coenzyme A:Acetate Transferases and Their Diversity in the Proximal Colon of Swine.</title>
        <authorList>
            <person name="Trachsel J."/>
            <person name="Bayles D.O."/>
            <person name="Looft T."/>
            <person name="Levine U.Y."/>
            <person name="Allen H.K."/>
        </authorList>
    </citation>
    <scope>NUCLEOTIDE SEQUENCE [LARGE SCALE GENOMIC DNA]</scope>
    <source>
        <strain evidence="14 15">68-3-10</strain>
    </source>
</reference>
<comment type="similarity">
    <text evidence="11">Belongs to the tetrahydrofolate dehydrogenase/cyclohydrolase family.</text>
</comment>
<protein>
    <recommendedName>
        <fullName evidence="11">Bifunctional protein FolD</fullName>
    </recommendedName>
    <domain>
        <recommendedName>
            <fullName evidence="11">Methylenetetrahydrofolate dehydrogenase</fullName>
            <ecNumber evidence="11">1.5.1.5</ecNumber>
        </recommendedName>
    </domain>
    <domain>
        <recommendedName>
            <fullName evidence="11">Methenyltetrahydrofolate cyclohydrolase</fullName>
            <ecNumber evidence="11">3.5.4.9</ecNumber>
        </recommendedName>
    </domain>
</protein>
<evidence type="ECO:0000256" key="10">
    <source>
        <dbReference type="ARBA" id="ARBA00023268"/>
    </source>
</evidence>
<dbReference type="CDD" id="cd01080">
    <property type="entry name" value="NAD_bind_m-THF_DH_Cyclohyd"/>
    <property type="match status" value="1"/>
</dbReference>
<dbReference type="AlphaFoldDB" id="A0A1Q9JHP5"/>
<keyword evidence="5 11" id="KW-0378">Hydrolase</keyword>
<dbReference type="EC" id="1.5.1.5" evidence="11"/>
<dbReference type="InterPro" id="IPR046346">
    <property type="entry name" value="Aminoacid_DH-like_N_sf"/>
</dbReference>
<keyword evidence="15" id="KW-1185">Reference proteome</keyword>
<comment type="catalytic activity">
    <reaction evidence="11">
        <text>(6R)-5,10-methylene-5,6,7,8-tetrahydrofolate + NADP(+) = (6R)-5,10-methenyltetrahydrofolate + NADPH</text>
        <dbReference type="Rhea" id="RHEA:22812"/>
        <dbReference type="ChEBI" id="CHEBI:15636"/>
        <dbReference type="ChEBI" id="CHEBI:57455"/>
        <dbReference type="ChEBI" id="CHEBI:57783"/>
        <dbReference type="ChEBI" id="CHEBI:58349"/>
        <dbReference type="EC" id="1.5.1.5"/>
    </reaction>
</comment>
<dbReference type="OrthoDB" id="9803580at2"/>
<feature type="binding site" evidence="11">
    <location>
        <position position="232"/>
    </location>
    <ligand>
        <name>NADP(+)</name>
        <dbReference type="ChEBI" id="CHEBI:58349"/>
    </ligand>
</feature>
<evidence type="ECO:0000313" key="15">
    <source>
        <dbReference type="Proteomes" id="UP000187404"/>
    </source>
</evidence>
<evidence type="ECO:0000256" key="2">
    <source>
        <dbReference type="ARBA" id="ARBA00022563"/>
    </source>
</evidence>
<evidence type="ECO:0000256" key="1">
    <source>
        <dbReference type="ARBA" id="ARBA00004777"/>
    </source>
</evidence>
<dbReference type="GO" id="GO:0006164">
    <property type="term" value="P:purine nucleotide biosynthetic process"/>
    <property type="evidence" value="ECO:0007669"/>
    <property type="project" value="UniProtKB-KW"/>
</dbReference>
<feature type="domain" description="Tetrahydrofolate dehydrogenase/cyclohydrolase catalytic" evidence="12">
    <location>
        <begin position="6"/>
        <end position="120"/>
    </location>
</feature>
<proteinExistence type="inferred from homology"/>
<keyword evidence="7 11" id="KW-0560">Oxidoreductase</keyword>
<evidence type="ECO:0000256" key="6">
    <source>
        <dbReference type="ARBA" id="ARBA00022857"/>
    </source>
</evidence>
<dbReference type="PANTHER" id="PTHR48099">
    <property type="entry name" value="C-1-TETRAHYDROFOLATE SYNTHASE, CYTOPLASMIC-RELATED"/>
    <property type="match status" value="1"/>
</dbReference>
<dbReference type="SUPFAM" id="SSF51735">
    <property type="entry name" value="NAD(P)-binding Rossmann-fold domains"/>
    <property type="match status" value="1"/>
</dbReference>
<dbReference type="GO" id="GO:0004477">
    <property type="term" value="F:methenyltetrahydrofolate cyclohydrolase activity"/>
    <property type="evidence" value="ECO:0007669"/>
    <property type="project" value="UniProtKB-UniRule"/>
</dbReference>
<dbReference type="PANTHER" id="PTHR48099:SF5">
    <property type="entry name" value="C-1-TETRAHYDROFOLATE SYNTHASE, CYTOPLASMIC"/>
    <property type="match status" value="1"/>
</dbReference>
<evidence type="ECO:0000259" key="12">
    <source>
        <dbReference type="Pfam" id="PF00763"/>
    </source>
</evidence>
<dbReference type="EC" id="3.5.4.9" evidence="11"/>
<evidence type="ECO:0000256" key="4">
    <source>
        <dbReference type="ARBA" id="ARBA00022755"/>
    </source>
</evidence>
<dbReference type="PRINTS" id="PR00085">
    <property type="entry name" value="THFDHDRGNASE"/>
</dbReference>
<dbReference type="InterPro" id="IPR036291">
    <property type="entry name" value="NAD(P)-bd_dom_sf"/>
</dbReference>
<feature type="binding site" evidence="11">
    <location>
        <begin position="166"/>
        <end position="168"/>
    </location>
    <ligand>
        <name>NADP(+)</name>
        <dbReference type="ChEBI" id="CHEBI:58349"/>
    </ligand>
</feature>
<gene>
    <name evidence="11" type="primary">folD</name>
    <name evidence="14" type="ORF">BHK98_06375</name>
</gene>
<evidence type="ECO:0000256" key="11">
    <source>
        <dbReference type="HAMAP-Rule" id="MF_01576"/>
    </source>
</evidence>
<sequence>MAGMTMKGAEVIAAMKEKMFRDVTELKSQGIEPVMHIIRVGARPDDLAYERGARKRMESVGIRLDVTELPEDISQQDFVTAFRRINDDPDVHGIMLFRPLPPALDEEEIAGMINPVKDVDCMSPVNIARVFSGDSGGHAPCTAEAVMEMLDFYGIELSGKRVTVVGRSMVVGKPLAMMLLKKNATVTMCHTRTKDLPGACRQAEVIAAAAGRAGMITADMVSEGAVVADVGINVNEEGKLCGDVDFPGVSEKAAAISPVPGGVGGVTTSVLAAHVVRAAQILAKQDAAAQ</sequence>
<dbReference type="GO" id="GO:0035999">
    <property type="term" value="P:tetrahydrofolate interconversion"/>
    <property type="evidence" value="ECO:0007669"/>
    <property type="project" value="UniProtKB-UniRule"/>
</dbReference>
<dbReference type="STRING" id="1261640.BHK98_06375"/>
<dbReference type="InterPro" id="IPR000672">
    <property type="entry name" value="THF_DH/CycHdrlase"/>
</dbReference>